<name>A0ABT9XFT3_9BACL</name>
<reference evidence="1 2" key="1">
    <citation type="submission" date="2023-07" db="EMBL/GenBank/DDBJ databases">
        <title>Genomic Encyclopedia of Type Strains, Phase IV (KMG-IV): sequencing the most valuable type-strain genomes for metagenomic binning, comparative biology and taxonomic classification.</title>
        <authorList>
            <person name="Goeker M."/>
        </authorList>
    </citation>
    <scope>NUCLEOTIDE SEQUENCE [LARGE SCALE GENOMIC DNA]</scope>
    <source>
        <strain evidence="1 2">DSM 4006</strain>
    </source>
</reference>
<comment type="caution">
    <text evidence="1">The sequence shown here is derived from an EMBL/GenBank/DDBJ whole genome shotgun (WGS) entry which is preliminary data.</text>
</comment>
<keyword evidence="2" id="KW-1185">Reference proteome</keyword>
<dbReference type="Proteomes" id="UP001232973">
    <property type="component" value="Unassembled WGS sequence"/>
</dbReference>
<evidence type="ECO:0008006" key="3">
    <source>
        <dbReference type="Google" id="ProtNLM"/>
    </source>
</evidence>
<sequence length="398" mass="45427">MDFGWRYRDLDFELSEQFTSIVLGMDALYRSTPGTDGEASLEREGLVPINLTSVSSRVYSDWDAVVSDLTDIAATLYRLDDEVRRNYLYQQVGSVRALARWASGASVRFRDMVRHFMYINENPMSDRALTRLHAQLDVQLAACGLSGTLVEKVTAWETARVVPTHQLGSVLRDLLQQAKQRVVDHMFPEVADLEMEPVIVHNVPYSAYCDYVGRKMWINGDLSYTFEALKHLVAHEAFPGHATHMRIREQALHAGQAPADAGLVITNTASSPTFEGIGDNGMTFIDWVEGPDDRAYETYQLLKSICGSKAAHMIHEEGTSDQRVVEFLKIKAFADDVYAASRLRFFKHRLRAPFIYAYWRGYEAVFETFRRVPQGERQRFYDFLYRGMLSADTVRQFV</sequence>
<organism evidence="1 2">
    <name type="scientific">Alicyclobacillus cycloheptanicus</name>
    <dbReference type="NCBI Taxonomy" id="1457"/>
    <lineage>
        <taxon>Bacteria</taxon>
        <taxon>Bacillati</taxon>
        <taxon>Bacillota</taxon>
        <taxon>Bacilli</taxon>
        <taxon>Bacillales</taxon>
        <taxon>Alicyclobacillaceae</taxon>
        <taxon>Alicyclobacillus</taxon>
    </lineage>
</organism>
<protein>
    <recommendedName>
        <fullName evidence="3">DUF885 domain-containing protein</fullName>
    </recommendedName>
</protein>
<proteinExistence type="predicted"/>
<evidence type="ECO:0000313" key="1">
    <source>
        <dbReference type="EMBL" id="MDQ0189047.1"/>
    </source>
</evidence>
<dbReference type="RefSeq" id="WP_274454837.1">
    <property type="nucleotide sequence ID" value="NZ_CP067097.1"/>
</dbReference>
<evidence type="ECO:0000313" key="2">
    <source>
        <dbReference type="Proteomes" id="UP001232973"/>
    </source>
</evidence>
<dbReference type="EMBL" id="JAUSTP010000004">
    <property type="protein sequence ID" value="MDQ0189047.1"/>
    <property type="molecule type" value="Genomic_DNA"/>
</dbReference>
<gene>
    <name evidence="1" type="ORF">J2S03_000863</name>
</gene>
<accession>A0ABT9XFT3</accession>